<evidence type="ECO:0000313" key="5">
    <source>
        <dbReference type="EMBL" id="KAJ4770721.1"/>
    </source>
</evidence>
<dbReference type="SMART" id="SM00128">
    <property type="entry name" value="IPPc"/>
    <property type="match status" value="1"/>
</dbReference>
<dbReference type="Proteomes" id="UP001140206">
    <property type="component" value="Chromosome 3"/>
</dbReference>
<dbReference type="Gene3D" id="3.60.10.10">
    <property type="entry name" value="Endonuclease/exonuclease/phosphatase"/>
    <property type="match status" value="1"/>
</dbReference>
<dbReference type="InterPro" id="IPR036691">
    <property type="entry name" value="Endo/exonu/phosph_ase_sf"/>
</dbReference>
<dbReference type="GO" id="GO:0004439">
    <property type="term" value="F:phosphatidylinositol-4,5-bisphosphate 5-phosphatase activity"/>
    <property type="evidence" value="ECO:0007669"/>
    <property type="project" value="TreeGrafter"/>
</dbReference>
<keyword evidence="6" id="KW-1185">Reference proteome</keyword>
<dbReference type="GO" id="GO:0004445">
    <property type="term" value="F:inositol-polyphosphate 5-phosphatase activity"/>
    <property type="evidence" value="ECO:0007669"/>
    <property type="project" value="InterPro"/>
</dbReference>
<dbReference type="Pfam" id="PF22669">
    <property type="entry name" value="Exo_endo_phos2"/>
    <property type="match status" value="1"/>
</dbReference>
<reference evidence="5" key="1">
    <citation type="submission" date="2022-08" db="EMBL/GenBank/DDBJ databases">
        <authorList>
            <person name="Marques A."/>
        </authorList>
    </citation>
    <scope>NUCLEOTIDE SEQUENCE</scope>
    <source>
        <strain evidence="5">RhyPub2mFocal</strain>
        <tissue evidence="5">Leaves</tissue>
    </source>
</reference>
<dbReference type="PANTHER" id="PTHR45666">
    <property type="entry name" value="TYPE IV INOSITOL POLYPHOSPHATE 5-PHOSPHATASE 9"/>
    <property type="match status" value="1"/>
</dbReference>
<evidence type="ECO:0000313" key="6">
    <source>
        <dbReference type="Proteomes" id="UP001140206"/>
    </source>
</evidence>
<evidence type="ECO:0000259" key="4">
    <source>
        <dbReference type="SMART" id="SM00128"/>
    </source>
</evidence>
<comment type="caution">
    <text evidence="5">The sequence shown here is derived from an EMBL/GenBank/DDBJ whole genome shotgun (WGS) entry which is preliminary data.</text>
</comment>
<proteinExistence type="inferred from homology"/>
<dbReference type="EMBL" id="JAMFTS010000003">
    <property type="protein sequence ID" value="KAJ4770721.1"/>
    <property type="molecule type" value="Genomic_DNA"/>
</dbReference>
<dbReference type="GO" id="GO:0046856">
    <property type="term" value="P:phosphatidylinositol dephosphorylation"/>
    <property type="evidence" value="ECO:0007669"/>
    <property type="project" value="InterPro"/>
</dbReference>
<dbReference type="InterPro" id="IPR045849">
    <property type="entry name" value="IP5P_plant"/>
</dbReference>
<evidence type="ECO:0000256" key="3">
    <source>
        <dbReference type="SAM" id="MobiDB-lite"/>
    </source>
</evidence>
<evidence type="ECO:0000256" key="2">
    <source>
        <dbReference type="ARBA" id="ARBA00022801"/>
    </source>
</evidence>
<dbReference type="SUPFAM" id="SSF56219">
    <property type="entry name" value="DNase I-like"/>
    <property type="match status" value="1"/>
</dbReference>
<gene>
    <name evidence="5" type="ORF">LUZ62_054978</name>
</gene>
<sequence length="527" mass="59279">MKDFAPSLTNKMKTERPNIPKSSSWPKNLVKKWFNMNNAEFHSDFTKEMLGGQERRKSCSDKDGSFVRRDLSGGWLIESTENLKPQNYDDISPTTSYIPPKSLRIFVGTWNVGGRAPHEGLNLGDWLLNTPSPADVYVLGFQEIVPLNAGNVLGAEKKGPANKLLHLVRQTLNASSSSNTPYITPNNTNANEKPRISFSELLAMESEIEPVRWSTSTNSSIASSSSSGEEELGGSACQGGKYVSVASKQMVGVFLCVWLREELMRHITSVKVSCVGRGIMGYMGNKGSISISMTIQRTTFCFVCTHLTSGEKDGDEIRRNSDVVEILKKTKFLQSRRFSRTAALSPETILDHDKIIWLGDLNYRLVSSCTVANELLEKNNWQSLLEKDQLRIEQRAGRIFAGWQEGSIYFPPTYKYIEDSDIYAVNSCKSKEKRRTPAWCDRILWRGNGMNQIWYGRGESQFSDHRPVYSLFSVELDDHDTYCHKPTTNPAQVIMSESKNYSNSTNASSNKVQLVARTQSCLQTSRF</sequence>
<organism evidence="5 6">
    <name type="scientific">Rhynchospora pubera</name>
    <dbReference type="NCBI Taxonomy" id="906938"/>
    <lineage>
        <taxon>Eukaryota</taxon>
        <taxon>Viridiplantae</taxon>
        <taxon>Streptophyta</taxon>
        <taxon>Embryophyta</taxon>
        <taxon>Tracheophyta</taxon>
        <taxon>Spermatophyta</taxon>
        <taxon>Magnoliopsida</taxon>
        <taxon>Liliopsida</taxon>
        <taxon>Poales</taxon>
        <taxon>Cyperaceae</taxon>
        <taxon>Cyperoideae</taxon>
        <taxon>Rhynchosporeae</taxon>
        <taxon>Rhynchospora</taxon>
    </lineage>
</organism>
<comment type="similarity">
    <text evidence="1">Belongs to the inositol polyphosphate 5-phosphatase family.</text>
</comment>
<dbReference type="InterPro" id="IPR000300">
    <property type="entry name" value="IPPc"/>
</dbReference>
<keyword evidence="2" id="KW-0378">Hydrolase</keyword>
<name>A0AAV8DU77_9POAL</name>
<feature type="region of interest" description="Disordered" evidence="3">
    <location>
        <begin position="1"/>
        <end position="23"/>
    </location>
</feature>
<evidence type="ECO:0000256" key="1">
    <source>
        <dbReference type="ARBA" id="ARBA00010768"/>
    </source>
</evidence>
<feature type="domain" description="Inositol polyphosphate-related phosphatase" evidence="4">
    <location>
        <begin position="101"/>
        <end position="480"/>
    </location>
</feature>
<dbReference type="PANTHER" id="PTHR45666:SF15">
    <property type="entry name" value="TYPE I INOSITOL POLYPHOSPHATE 5-PHOSPHATASE 8"/>
    <property type="match status" value="1"/>
</dbReference>
<dbReference type="AlphaFoldDB" id="A0AAV8DU77"/>
<dbReference type="GO" id="GO:0034485">
    <property type="term" value="F:phosphatidylinositol-3,4,5-trisphosphate 5-phosphatase activity"/>
    <property type="evidence" value="ECO:0007669"/>
    <property type="project" value="TreeGrafter"/>
</dbReference>
<protein>
    <submittedName>
        <fullName evidence="5">Type I inositol polyphosphate 5-phosphatase 1</fullName>
    </submittedName>
</protein>
<accession>A0AAV8DU77</accession>